<comment type="caution">
    <text evidence="1">The sequence shown here is derived from an EMBL/GenBank/DDBJ whole genome shotgun (WGS) entry which is preliminary data.</text>
</comment>
<protein>
    <submittedName>
        <fullName evidence="1">Uncharacterized protein</fullName>
    </submittedName>
</protein>
<gene>
    <name evidence="1" type="ORF">EG68_12058</name>
</gene>
<accession>A0A8S9YCE9</accession>
<dbReference type="Proteomes" id="UP000822476">
    <property type="component" value="Unassembled WGS sequence"/>
</dbReference>
<keyword evidence="2" id="KW-1185">Reference proteome</keyword>
<evidence type="ECO:0000313" key="1">
    <source>
        <dbReference type="EMBL" id="KAF7233976.1"/>
    </source>
</evidence>
<name>A0A8S9YCE9_9TREM</name>
<dbReference type="EMBL" id="JTDE01014870">
    <property type="protein sequence ID" value="KAF7233976.1"/>
    <property type="molecule type" value="Genomic_DNA"/>
</dbReference>
<proteinExistence type="predicted"/>
<sequence length="49" mass="5501">MGLAVYTTRSPPQILYNCPIQFFTSSLLHVIFVGPYANGRVSCELVYSF</sequence>
<dbReference type="AlphaFoldDB" id="A0A8S9YCE9"/>
<reference evidence="1" key="1">
    <citation type="submission" date="2019-07" db="EMBL/GenBank/DDBJ databases">
        <title>Annotation for the trematode Paragonimus miyazaki's.</title>
        <authorList>
            <person name="Choi Y.-J."/>
        </authorList>
    </citation>
    <scope>NUCLEOTIDE SEQUENCE</scope>
    <source>
        <strain evidence="1">Japan</strain>
    </source>
</reference>
<organism evidence="1 2">
    <name type="scientific">Paragonimus skrjabini miyazakii</name>
    <dbReference type="NCBI Taxonomy" id="59628"/>
    <lineage>
        <taxon>Eukaryota</taxon>
        <taxon>Metazoa</taxon>
        <taxon>Spiralia</taxon>
        <taxon>Lophotrochozoa</taxon>
        <taxon>Platyhelminthes</taxon>
        <taxon>Trematoda</taxon>
        <taxon>Digenea</taxon>
        <taxon>Plagiorchiida</taxon>
        <taxon>Troglotremata</taxon>
        <taxon>Troglotrematidae</taxon>
        <taxon>Paragonimus</taxon>
    </lineage>
</organism>
<evidence type="ECO:0000313" key="2">
    <source>
        <dbReference type="Proteomes" id="UP000822476"/>
    </source>
</evidence>